<accession>A0A0L0S565</accession>
<dbReference type="Pfam" id="PF09803">
    <property type="entry name" value="Pet100"/>
    <property type="match status" value="1"/>
</dbReference>
<keyword evidence="5 9" id="KW-1133">Transmembrane helix</keyword>
<comment type="subcellular location">
    <subcellularLocation>
        <location evidence="1">Membrane</location>
        <topology evidence="1">Single-pass membrane protein</topology>
    </subcellularLocation>
    <subcellularLocation>
        <location evidence="2">Mitochondrion membrane</location>
    </subcellularLocation>
</comment>
<dbReference type="PANTHER" id="PTHR33968">
    <property type="entry name" value="PROTEIN PET100 HOMOLOG, MITOCHONDRIAL"/>
    <property type="match status" value="1"/>
</dbReference>
<dbReference type="GO" id="GO:0005743">
    <property type="term" value="C:mitochondrial inner membrane"/>
    <property type="evidence" value="ECO:0007669"/>
    <property type="project" value="TreeGrafter"/>
</dbReference>
<dbReference type="EMBL" id="GG745332">
    <property type="protein sequence ID" value="KNE57657.1"/>
    <property type="molecule type" value="Genomic_DNA"/>
</dbReference>
<reference evidence="10 11" key="1">
    <citation type="submission" date="2009-11" db="EMBL/GenBank/DDBJ databases">
        <title>Annotation of Allomyces macrogynus ATCC 38327.</title>
        <authorList>
            <consortium name="The Broad Institute Genome Sequencing Platform"/>
            <person name="Russ C."/>
            <person name="Cuomo C."/>
            <person name="Burger G."/>
            <person name="Gray M.W."/>
            <person name="Holland P.W.H."/>
            <person name="King N."/>
            <person name="Lang F.B.F."/>
            <person name="Roger A.J."/>
            <person name="Ruiz-Trillo I."/>
            <person name="Young S.K."/>
            <person name="Zeng Q."/>
            <person name="Gargeya S."/>
            <person name="Fitzgerald M."/>
            <person name="Haas B."/>
            <person name="Abouelleil A."/>
            <person name="Alvarado L."/>
            <person name="Arachchi H.M."/>
            <person name="Berlin A."/>
            <person name="Chapman S.B."/>
            <person name="Gearin G."/>
            <person name="Goldberg J."/>
            <person name="Griggs A."/>
            <person name="Gujja S."/>
            <person name="Hansen M."/>
            <person name="Heiman D."/>
            <person name="Howarth C."/>
            <person name="Larimer J."/>
            <person name="Lui A."/>
            <person name="MacDonald P.J.P."/>
            <person name="McCowen C."/>
            <person name="Montmayeur A."/>
            <person name="Murphy C."/>
            <person name="Neiman D."/>
            <person name="Pearson M."/>
            <person name="Priest M."/>
            <person name="Roberts A."/>
            <person name="Saif S."/>
            <person name="Shea T."/>
            <person name="Sisk P."/>
            <person name="Stolte C."/>
            <person name="Sykes S."/>
            <person name="Wortman J."/>
            <person name="Nusbaum C."/>
            <person name="Birren B."/>
        </authorList>
    </citation>
    <scope>NUCLEOTIDE SEQUENCE [LARGE SCALE GENOMIC DNA]</scope>
    <source>
        <strain evidence="10 11">ATCC 38327</strain>
    </source>
</reference>
<feature type="transmembrane region" description="Helical" evidence="9">
    <location>
        <begin position="12"/>
        <end position="31"/>
    </location>
</feature>
<organism evidence="10 11">
    <name type="scientific">Allomyces macrogynus (strain ATCC 38327)</name>
    <name type="common">Allomyces javanicus var. macrogynus</name>
    <dbReference type="NCBI Taxonomy" id="578462"/>
    <lineage>
        <taxon>Eukaryota</taxon>
        <taxon>Fungi</taxon>
        <taxon>Fungi incertae sedis</taxon>
        <taxon>Blastocladiomycota</taxon>
        <taxon>Blastocladiomycetes</taxon>
        <taxon>Blastocladiales</taxon>
        <taxon>Blastocladiaceae</taxon>
        <taxon>Allomyces</taxon>
    </lineage>
</organism>
<evidence type="ECO:0000256" key="4">
    <source>
        <dbReference type="ARBA" id="ARBA00022946"/>
    </source>
</evidence>
<evidence type="ECO:0000256" key="7">
    <source>
        <dbReference type="ARBA" id="ARBA00023136"/>
    </source>
</evidence>
<dbReference type="InterPro" id="IPR018625">
    <property type="entry name" value="Pet100"/>
</dbReference>
<reference evidence="11" key="2">
    <citation type="submission" date="2009-11" db="EMBL/GenBank/DDBJ databases">
        <title>The Genome Sequence of Allomyces macrogynus strain ATCC 38327.</title>
        <authorList>
            <consortium name="The Broad Institute Genome Sequencing Platform"/>
            <person name="Russ C."/>
            <person name="Cuomo C."/>
            <person name="Shea T."/>
            <person name="Young S.K."/>
            <person name="Zeng Q."/>
            <person name="Koehrsen M."/>
            <person name="Haas B."/>
            <person name="Borodovsky M."/>
            <person name="Guigo R."/>
            <person name="Alvarado L."/>
            <person name="Berlin A."/>
            <person name="Borenstein D."/>
            <person name="Chen Z."/>
            <person name="Engels R."/>
            <person name="Freedman E."/>
            <person name="Gellesch M."/>
            <person name="Goldberg J."/>
            <person name="Griggs A."/>
            <person name="Gujja S."/>
            <person name="Heiman D."/>
            <person name="Hepburn T."/>
            <person name="Howarth C."/>
            <person name="Jen D."/>
            <person name="Larson L."/>
            <person name="Lewis B."/>
            <person name="Mehta T."/>
            <person name="Park D."/>
            <person name="Pearson M."/>
            <person name="Roberts A."/>
            <person name="Saif S."/>
            <person name="Shenoy N."/>
            <person name="Sisk P."/>
            <person name="Stolte C."/>
            <person name="Sykes S."/>
            <person name="Walk T."/>
            <person name="White J."/>
            <person name="Yandava C."/>
            <person name="Burger G."/>
            <person name="Gray M.W."/>
            <person name="Holland P.W.H."/>
            <person name="King N."/>
            <person name="Lang F.B.F."/>
            <person name="Roger A.J."/>
            <person name="Ruiz-Trillo I."/>
            <person name="Lander E."/>
            <person name="Nusbaum C."/>
        </authorList>
    </citation>
    <scope>NUCLEOTIDE SEQUENCE [LARGE SCALE GENOMIC DNA]</scope>
    <source>
        <strain evidence="11">ATCC 38327</strain>
    </source>
</reference>
<evidence type="ECO:0000256" key="6">
    <source>
        <dbReference type="ARBA" id="ARBA00023128"/>
    </source>
</evidence>
<name>A0A0L0S565_ALLM3</name>
<dbReference type="OrthoDB" id="18175at2759"/>
<evidence type="ECO:0008006" key="12">
    <source>
        <dbReference type="Google" id="ProtNLM"/>
    </source>
</evidence>
<keyword evidence="11" id="KW-1185">Reference proteome</keyword>
<gene>
    <name evidence="10" type="ORF">AMAG_18336</name>
</gene>
<keyword evidence="3 9" id="KW-0812">Transmembrane</keyword>
<evidence type="ECO:0000256" key="1">
    <source>
        <dbReference type="ARBA" id="ARBA00004167"/>
    </source>
</evidence>
<dbReference type="VEuPathDB" id="FungiDB:AMAG_18336"/>
<keyword evidence="6" id="KW-0496">Mitochondrion</keyword>
<protein>
    <recommendedName>
        <fullName evidence="12">Protein PET100, mitochondrial</fullName>
    </recommendedName>
</protein>
<evidence type="ECO:0000313" key="10">
    <source>
        <dbReference type="EMBL" id="KNE57657.1"/>
    </source>
</evidence>
<comment type="similarity">
    <text evidence="8">Belongs to the PET100 family.</text>
</comment>
<dbReference type="GO" id="GO:0051082">
    <property type="term" value="F:unfolded protein binding"/>
    <property type="evidence" value="ECO:0007669"/>
    <property type="project" value="TreeGrafter"/>
</dbReference>
<dbReference type="AlphaFoldDB" id="A0A0L0S565"/>
<evidence type="ECO:0000313" key="11">
    <source>
        <dbReference type="Proteomes" id="UP000054350"/>
    </source>
</evidence>
<evidence type="ECO:0000256" key="3">
    <source>
        <dbReference type="ARBA" id="ARBA00022692"/>
    </source>
</evidence>
<evidence type="ECO:0000256" key="5">
    <source>
        <dbReference type="ARBA" id="ARBA00022989"/>
    </source>
</evidence>
<evidence type="ECO:0000256" key="2">
    <source>
        <dbReference type="ARBA" id="ARBA00004325"/>
    </source>
</evidence>
<proteinExistence type="inferred from homology"/>
<keyword evidence="7 9" id="KW-0472">Membrane</keyword>
<sequence>MGTTRLEVFKFGIYVFAPIYVMYFTGIPSYFEKEVVPLRTKLFRLNDPTYQPPQATEDIHAHMDKLRERKAAKDAAAHE</sequence>
<evidence type="ECO:0000256" key="8">
    <source>
        <dbReference type="ARBA" id="ARBA00038077"/>
    </source>
</evidence>
<dbReference type="Proteomes" id="UP000054350">
    <property type="component" value="Unassembled WGS sequence"/>
</dbReference>
<evidence type="ECO:0000256" key="9">
    <source>
        <dbReference type="SAM" id="Phobius"/>
    </source>
</evidence>
<dbReference type="GO" id="GO:0033617">
    <property type="term" value="P:mitochondrial respiratory chain complex IV assembly"/>
    <property type="evidence" value="ECO:0007669"/>
    <property type="project" value="InterPro"/>
</dbReference>
<dbReference type="PANTHER" id="PTHR33968:SF1">
    <property type="entry name" value="PROTEIN PET100 HOMOLOG, MITOCHONDRIAL"/>
    <property type="match status" value="1"/>
</dbReference>
<keyword evidence="4" id="KW-0809">Transit peptide</keyword>